<sequence>MTDLYIKENPFQSSDVDSKGDTSVKDSVIANVEASVKASKTLDLGNPKSTENLEEHALNSADDANVDVGASTKAM</sequence>
<feature type="region of interest" description="Disordered" evidence="1">
    <location>
        <begin position="42"/>
        <end position="75"/>
    </location>
</feature>
<protein>
    <submittedName>
        <fullName evidence="2">Uncharacterized protein</fullName>
    </submittedName>
</protein>
<keyword evidence="3" id="KW-1185">Reference proteome</keyword>
<dbReference type="EMBL" id="LXQA010631229">
    <property type="protein sequence ID" value="MCI63108.1"/>
    <property type="molecule type" value="Genomic_DNA"/>
</dbReference>
<reference evidence="2 3" key="1">
    <citation type="journal article" date="2018" name="Front. Plant Sci.">
        <title>Red Clover (Trifolium pratense) and Zigzag Clover (T. medium) - A Picture of Genomic Similarities and Differences.</title>
        <authorList>
            <person name="Dluhosova J."/>
            <person name="Istvanek J."/>
            <person name="Nedelnik J."/>
            <person name="Repkova J."/>
        </authorList>
    </citation>
    <scope>NUCLEOTIDE SEQUENCE [LARGE SCALE GENOMIC DNA]</scope>
    <source>
        <strain evidence="3">cv. 10/8</strain>
        <tissue evidence="2">Leaf</tissue>
    </source>
</reference>
<feature type="non-terminal residue" evidence="2">
    <location>
        <position position="75"/>
    </location>
</feature>
<dbReference type="Proteomes" id="UP000265520">
    <property type="component" value="Unassembled WGS sequence"/>
</dbReference>
<name>A0A392TQB5_9FABA</name>
<dbReference type="AlphaFoldDB" id="A0A392TQB5"/>
<proteinExistence type="predicted"/>
<organism evidence="2 3">
    <name type="scientific">Trifolium medium</name>
    <dbReference type="NCBI Taxonomy" id="97028"/>
    <lineage>
        <taxon>Eukaryota</taxon>
        <taxon>Viridiplantae</taxon>
        <taxon>Streptophyta</taxon>
        <taxon>Embryophyta</taxon>
        <taxon>Tracheophyta</taxon>
        <taxon>Spermatophyta</taxon>
        <taxon>Magnoliopsida</taxon>
        <taxon>eudicotyledons</taxon>
        <taxon>Gunneridae</taxon>
        <taxon>Pentapetalae</taxon>
        <taxon>rosids</taxon>
        <taxon>fabids</taxon>
        <taxon>Fabales</taxon>
        <taxon>Fabaceae</taxon>
        <taxon>Papilionoideae</taxon>
        <taxon>50 kb inversion clade</taxon>
        <taxon>NPAAA clade</taxon>
        <taxon>Hologalegina</taxon>
        <taxon>IRL clade</taxon>
        <taxon>Trifolieae</taxon>
        <taxon>Trifolium</taxon>
    </lineage>
</organism>
<evidence type="ECO:0000256" key="1">
    <source>
        <dbReference type="SAM" id="MobiDB-lite"/>
    </source>
</evidence>
<evidence type="ECO:0000313" key="3">
    <source>
        <dbReference type="Proteomes" id="UP000265520"/>
    </source>
</evidence>
<evidence type="ECO:0000313" key="2">
    <source>
        <dbReference type="EMBL" id="MCI63108.1"/>
    </source>
</evidence>
<comment type="caution">
    <text evidence="2">The sequence shown here is derived from an EMBL/GenBank/DDBJ whole genome shotgun (WGS) entry which is preliminary data.</text>
</comment>
<feature type="region of interest" description="Disordered" evidence="1">
    <location>
        <begin position="1"/>
        <end position="23"/>
    </location>
</feature>
<accession>A0A392TQB5</accession>